<accession>X1P480</accession>
<dbReference type="EMBL" id="BARV01036163">
    <property type="protein sequence ID" value="GAI51107.1"/>
    <property type="molecule type" value="Genomic_DNA"/>
</dbReference>
<evidence type="ECO:0000259" key="5">
    <source>
        <dbReference type="SMART" id="SM00278"/>
    </source>
</evidence>
<dbReference type="InterPro" id="IPR012340">
    <property type="entry name" value="NA-bd_OB-fold"/>
</dbReference>
<dbReference type="NCBIfam" id="TIGR00084">
    <property type="entry name" value="ruvA"/>
    <property type="match status" value="1"/>
</dbReference>
<name>X1P480_9ZZZZ</name>
<dbReference type="Pfam" id="PF14520">
    <property type="entry name" value="HHH_5"/>
    <property type="match status" value="1"/>
</dbReference>
<dbReference type="Pfam" id="PF01330">
    <property type="entry name" value="RuvA_N"/>
    <property type="match status" value="1"/>
</dbReference>
<proteinExistence type="predicted"/>
<evidence type="ECO:0000313" key="6">
    <source>
        <dbReference type="EMBL" id="GAI51107.1"/>
    </source>
</evidence>
<sequence length="128" mass="13507">LESLGSDGAVINVGGIGFQVYMPTSTLSTLGAIGEEVKLHTYLHLREDNAALYGFASTDELGLFQNLISVSGLGPKLALAMLSAMNIEKLTMAIATSSVDLLTEIPGIGKKMANRLILELKEKIGAGW</sequence>
<evidence type="ECO:0000256" key="2">
    <source>
        <dbReference type="ARBA" id="ARBA00022763"/>
    </source>
</evidence>
<evidence type="ECO:0000256" key="4">
    <source>
        <dbReference type="ARBA" id="ARBA00023204"/>
    </source>
</evidence>
<reference evidence="6" key="1">
    <citation type="journal article" date="2014" name="Front. Microbiol.">
        <title>High frequency of phylogenetically diverse reductive dehalogenase-homologous genes in deep subseafloor sedimentary metagenomes.</title>
        <authorList>
            <person name="Kawai M."/>
            <person name="Futagami T."/>
            <person name="Toyoda A."/>
            <person name="Takaki Y."/>
            <person name="Nishi S."/>
            <person name="Hori S."/>
            <person name="Arai W."/>
            <person name="Tsubouchi T."/>
            <person name="Morono Y."/>
            <person name="Uchiyama I."/>
            <person name="Ito T."/>
            <person name="Fujiyama A."/>
            <person name="Inagaki F."/>
            <person name="Takami H."/>
        </authorList>
    </citation>
    <scope>NUCLEOTIDE SEQUENCE</scope>
    <source>
        <strain evidence="6">Expedition CK06-06</strain>
    </source>
</reference>
<dbReference type="SMART" id="SM00278">
    <property type="entry name" value="HhH1"/>
    <property type="match status" value="2"/>
</dbReference>
<dbReference type="InterPro" id="IPR000085">
    <property type="entry name" value="RuvA"/>
</dbReference>
<dbReference type="Gene3D" id="2.40.50.140">
    <property type="entry name" value="Nucleic acid-binding proteins"/>
    <property type="match status" value="1"/>
</dbReference>
<dbReference type="SUPFAM" id="SSF50249">
    <property type="entry name" value="Nucleic acid-binding proteins"/>
    <property type="match status" value="1"/>
</dbReference>
<dbReference type="GO" id="GO:0005524">
    <property type="term" value="F:ATP binding"/>
    <property type="evidence" value="ECO:0007669"/>
    <property type="project" value="InterPro"/>
</dbReference>
<dbReference type="Gene3D" id="1.10.150.20">
    <property type="entry name" value="5' to 3' exonuclease, C-terminal subdomain"/>
    <property type="match status" value="1"/>
</dbReference>
<keyword evidence="2" id="KW-0227">DNA damage</keyword>
<evidence type="ECO:0000256" key="3">
    <source>
        <dbReference type="ARBA" id="ARBA00023125"/>
    </source>
</evidence>
<dbReference type="GO" id="GO:0003677">
    <property type="term" value="F:DNA binding"/>
    <property type="evidence" value="ECO:0007669"/>
    <property type="project" value="UniProtKB-KW"/>
</dbReference>
<gene>
    <name evidence="6" type="ORF">S06H3_56243</name>
</gene>
<dbReference type="AlphaFoldDB" id="X1P480"/>
<dbReference type="SUPFAM" id="SSF47781">
    <property type="entry name" value="RuvA domain 2-like"/>
    <property type="match status" value="1"/>
</dbReference>
<dbReference type="GO" id="GO:0009378">
    <property type="term" value="F:four-way junction helicase activity"/>
    <property type="evidence" value="ECO:0007669"/>
    <property type="project" value="InterPro"/>
</dbReference>
<organism evidence="6">
    <name type="scientific">marine sediment metagenome</name>
    <dbReference type="NCBI Taxonomy" id="412755"/>
    <lineage>
        <taxon>unclassified sequences</taxon>
        <taxon>metagenomes</taxon>
        <taxon>ecological metagenomes</taxon>
    </lineage>
</organism>
<feature type="domain" description="Helix-hairpin-helix DNA-binding motif class 1" evidence="5">
    <location>
        <begin position="65"/>
        <end position="84"/>
    </location>
</feature>
<keyword evidence="1" id="KW-0963">Cytoplasm</keyword>
<dbReference type="GO" id="GO:0006281">
    <property type="term" value="P:DNA repair"/>
    <property type="evidence" value="ECO:0007669"/>
    <property type="project" value="UniProtKB-KW"/>
</dbReference>
<keyword evidence="4" id="KW-0234">DNA repair</keyword>
<dbReference type="GO" id="GO:0006310">
    <property type="term" value="P:DNA recombination"/>
    <property type="evidence" value="ECO:0007669"/>
    <property type="project" value="InterPro"/>
</dbReference>
<dbReference type="InterPro" id="IPR013849">
    <property type="entry name" value="DNA_helicase_Holl-junc_RuvA_I"/>
</dbReference>
<keyword evidence="3" id="KW-0238">DNA-binding</keyword>
<protein>
    <recommendedName>
        <fullName evidence="5">Helix-hairpin-helix DNA-binding motif class 1 domain-containing protein</fullName>
    </recommendedName>
</protein>
<comment type="caution">
    <text evidence="6">The sequence shown here is derived from an EMBL/GenBank/DDBJ whole genome shotgun (WGS) entry which is preliminary data.</text>
</comment>
<dbReference type="InterPro" id="IPR010994">
    <property type="entry name" value="RuvA_2-like"/>
</dbReference>
<feature type="domain" description="Helix-hairpin-helix DNA-binding motif class 1" evidence="5">
    <location>
        <begin position="100"/>
        <end position="119"/>
    </location>
</feature>
<evidence type="ECO:0000256" key="1">
    <source>
        <dbReference type="ARBA" id="ARBA00022490"/>
    </source>
</evidence>
<dbReference type="InterPro" id="IPR003583">
    <property type="entry name" value="Hlx-hairpin-Hlx_DNA-bd_motif"/>
</dbReference>
<feature type="non-terminal residue" evidence="6">
    <location>
        <position position="1"/>
    </location>
</feature>